<reference evidence="6 7" key="1">
    <citation type="submission" date="2016-06" db="EMBL/GenBank/DDBJ databases">
        <authorList>
            <person name="Kjaerup R.B."/>
            <person name="Dalgaard T.S."/>
            <person name="Juul-Madsen H.R."/>
        </authorList>
    </citation>
    <scope>NUCLEOTIDE SEQUENCE [LARGE SCALE GENOMIC DNA]</scope>
    <source>
        <strain evidence="6 7">DSM 45577</strain>
    </source>
</reference>
<feature type="compositionally biased region" description="Basic and acidic residues" evidence="4">
    <location>
        <begin position="342"/>
        <end position="372"/>
    </location>
</feature>
<keyword evidence="7" id="KW-1185">Reference proteome</keyword>
<evidence type="ECO:0000259" key="5">
    <source>
        <dbReference type="Pfam" id="PF01494"/>
    </source>
</evidence>
<dbReference type="GO" id="GO:0016709">
    <property type="term" value="F:oxidoreductase activity, acting on paired donors, with incorporation or reduction of molecular oxygen, NAD(P)H as one donor, and incorporation of one atom of oxygen"/>
    <property type="evidence" value="ECO:0007669"/>
    <property type="project" value="UniProtKB-ARBA"/>
</dbReference>
<comment type="cofactor">
    <cofactor evidence="1">
        <name>FAD</name>
        <dbReference type="ChEBI" id="CHEBI:57692"/>
    </cofactor>
</comment>
<sequence>MLPEKTDVLVVGAGPVGLATALTLARHGVEVTLVDQAERSPLTSRAAVVHAYTLEELDRIGAAAPLVARGLRAPRFTIRERDRTLFTTRFDNLPTRFPYALMVSQAETETVLEELLASVGGRVLRPYRLVGLDLDAAGAVARFADGATLRARYVVGADGMHSAVRRLAGIGFRDPHGGNGRSGAGGGSDVSDRPDGGGEAAGGAGSFVLADVRIDGGLPRDEVMLFFARQGLLVWAPLPDGVVRLVAPLADPPRHPGARQLQALVDERGPTRPGRITEVLWGSRFRAHHRLADTFRAGPVLLAGDAAHVHSPAGGQGMNLGLRDAVALGSTLASVLTAAGDPPRDPVEPPRDPADPPRDPVEPPRDPVERPRRSAGRQGRDALSVVDPDALLDGYAAQRRPVAEQVLRLTDRLTRLGTAPATGRAVRNSVLRLAAHLPPVRRRAARQISGLAQRDDPS</sequence>
<dbReference type="OrthoDB" id="3647401at2"/>
<feature type="domain" description="FAD-binding" evidence="5">
    <location>
        <begin position="277"/>
        <end position="340"/>
    </location>
</feature>
<dbReference type="InterPro" id="IPR050641">
    <property type="entry name" value="RIFMO-like"/>
</dbReference>
<feature type="region of interest" description="Disordered" evidence="4">
    <location>
        <begin position="175"/>
        <end position="202"/>
    </location>
</feature>
<dbReference type="Pfam" id="PF01494">
    <property type="entry name" value="FAD_binding_3"/>
    <property type="match status" value="2"/>
</dbReference>
<dbReference type="Gene3D" id="3.30.70.2450">
    <property type="match status" value="1"/>
</dbReference>
<dbReference type="InterPro" id="IPR002938">
    <property type="entry name" value="FAD-bd"/>
</dbReference>
<dbReference type="PANTHER" id="PTHR43004:SF19">
    <property type="entry name" value="BINDING MONOOXYGENASE, PUTATIVE (JCVI)-RELATED"/>
    <property type="match status" value="1"/>
</dbReference>
<proteinExistence type="predicted"/>
<evidence type="ECO:0000256" key="2">
    <source>
        <dbReference type="ARBA" id="ARBA00022630"/>
    </source>
</evidence>
<feature type="region of interest" description="Disordered" evidence="4">
    <location>
        <begin position="337"/>
        <end position="385"/>
    </location>
</feature>
<evidence type="ECO:0000313" key="7">
    <source>
        <dbReference type="Proteomes" id="UP000198937"/>
    </source>
</evidence>
<keyword evidence="3" id="KW-0274">FAD</keyword>
<organism evidence="6 7">
    <name type="scientific">Micromonospora yangpuensis</name>
    <dbReference type="NCBI Taxonomy" id="683228"/>
    <lineage>
        <taxon>Bacteria</taxon>
        <taxon>Bacillati</taxon>
        <taxon>Actinomycetota</taxon>
        <taxon>Actinomycetes</taxon>
        <taxon>Micromonosporales</taxon>
        <taxon>Micromonosporaceae</taxon>
        <taxon>Micromonospora</taxon>
    </lineage>
</organism>
<gene>
    <name evidence="6" type="ORF">GA0070617_0200</name>
</gene>
<keyword evidence="2" id="KW-0285">Flavoprotein</keyword>
<dbReference type="STRING" id="683228.GA0070617_0200"/>
<dbReference type="GO" id="GO:0071949">
    <property type="term" value="F:FAD binding"/>
    <property type="evidence" value="ECO:0007669"/>
    <property type="project" value="InterPro"/>
</dbReference>
<dbReference type="PRINTS" id="PR00420">
    <property type="entry name" value="RNGMNOXGNASE"/>
</dbReference>
<dbReference type="InterPro" id="IPR036188">
    <property type="entry name" value="FAD/NAD-bd_sf"/>
</dbReference>
<dbReference type="RefSeq" id="WP_139135543.1">
    <property type="nucleotide sequence ID" value="NZ_BMMJ01000003.1"/>
</dbReference>
<accession>A0A1C6TWW9</accession>
<dbReference type="Gene3D" id="3.50.50.60">
    <property type="entry name" value="FAD/NAD(P)-binding domain"/>
    <property type="match status" value="3"/>
</dbReference>
<dbReference type="Proteomes" id="UP000198937">
    <property type="component" value="Unassembled WGS sequence"/>
</dbReference>
<name>A0A1C6TWW9_9ACTN</name>
<dbReference type="PANTHER" id="PTHR43004">
    <property type="entry name" value="TRK SYSTEM POTASSIUM UPTAKE PROTEIN"/>
    <property type="match status" value="1"/>
</dbReference>
<dbReference type="SUPFAM" id="SSF51905">
    <property type="entry name" value="FAD/NAD(P)-binding domain"/>
    <property type="match status" value="1"/>
</dbReference>
<dbReference type="EMBL" id="FMIA01000002">
    <property type="protein sequence ID" value="SCL46247.1"/>
    <property type="molecule type" value="Genomic_DNA"/>
</dbReference>
<evidence type="ECO:0000256" key="1">
    <source>
        <dbReference type="ARBA" id="ARBA00001974"/>
    </source>
</evidence>
<feature type="compositionally biased region" description="Gly residues" evidence="4">
    <location>
        <begin position="177"/>
        <end position="188"/>
    </location>
</feature>
<dbReference type="AlphaFoldDB" id="A0A1C6TWW9"/>
<evidence type="ECO:0000256" key="3">
    <source>
        <dbReference type="ARBA" id="ARBA00022827"/>
    </source>
</evidence>
<protein>
    <submittedName>
        <fullName evidence="6">2-polyprenyl-6-methoxyphenol hydroxylase</fullName>
    </submittedName>
</protein>
<evidence type="ECO:0000256" key="4">
    <source>
        <dbReference type="SAM" id="MobiDB-lite"/>
    </source>
</evidence>
<feature type="domain" description="FAD-binding" evidence="5">
    <location>
        <begin position="5"/>
        <end position="174"/>
    </location>
</feature>
<evidence type="ECO:0000313" key="6">
    <source>
        <dbReference type="EMBL" id="SCL46247.1"/>
    </source>
</evidence>